<dbReference type="Proteomes" id="UP001241926">
    <property type="component" value="Unassembled WGS sequence"/>
</dbReference>
<dbReference type="InterPro" id="IPR009537">
    <property type="entry name" value="DUF1156"/>
</dbReference>
<accession>A0ABT7IYG5</accession>
<feature type="domain" description="DUF1156" evidence="1">
    <location>
        <begin position="20"/>
        <end position="70"/>
    </location>
</feature>
<name>A0ABT7IYG5_9ACTN</name>
<evidence type="ECO:0000313" key="2">
    <source>
        <dbReference type="EMBL" id="MDL2077648.1"/>
    </source>
</evidence>
<sequence>MSGAHDNGNPPRKRKLIEVALPLEAISKASKADKDRKVGTIKNIHKWFAPMPAPAWRALLFAATIDDPGDAARRAELLDIIEGLVPDKGTAPSEEALKRARAALAEQGSELPTVLDPFCGGGSTLVEAQRLSFPTVASDLNPVPALVTRVETHLVPSVLGKPAVTGSGDGFEGIADDPMAGFLADVEHYARLVEQQVREQVGHLYEPVEGGEVVAWLWARTVPCANPACGIPLPLYSSPWLSKQKGREAWLRPVPTGRAIRFEIGEGAALTVPNATKKDGRGGKFTCPACGTDVDEKYIRKSGLEARMGLQMLAIAIDDGTVGRRFVSDSSDSLGAGVDVPVDAPDLEFPAQALGFRIQAYGLKSHQDLYTPRQLHTLGAFADAVAKVPSWVQRDGGDEVQANAISSVLAICVSKMAQANSSQTRWRLDSRNGSAKAEPGFGRQAIPMLWDFAEVNPFGESVGSWYAQVTTVSAGLKALPRIPRSGVVRQMDARKAGSLVPDGSALVATDPPYFAQIPYADLSDYFYVWLRRAASGIHPDLFGTMATPKTDELIANPYRQGGPEKARQYFIDGFVDVFSSLKTASRSDLPMVVIYAHRQEENKDGEMSSSAWDALLEAMIRAGIGVVGTWPIHATNSTRQRGQASNALASYIVMICRPRDAAAVSVDRRGFISALRQELPGALKELQQSSIPAVDLAQAAIGPGMAVFSRYAKVTEPDGSVMRVREALACINDELARVLSEQEGDFDADTRWCVRWFEQYQWEQGSFGEAELLANALNTSLHALEDAGVVKARAGKTAMLRPEELPSSYDPVLNHRTSVWEVAVHLSRVLEGKGAGSGVDAAGVLLARARPRIEDDSIKELAYLLYNICERKGWSDSARRFNNLVSSWPDLQTAARAAERQGAVPTQDSLAFDATAEGDEEDLLF</sequence>
<dbReference type="Gene3D" id="3.40.50.150">
    <property type="entry name" value="Vaccinia Virus protein VP39"/>
    <property type="match status" value="1"/>
</dbReference>
<dbReference type="RefSeq" id="WP_285432880.1">
    <property type="nucleotide sequence ID" value="NZ_JASJUS010000011.1"/>
</dbReference>
<proteinExistence type="predicted"/>
<comment type="caution">
    <text evidence="2">The sequence shown here is derived from an EMBL/GenBank/DDBJ whole genome shotgun (WGS) entry which is preliminary data.</text>
</comment>
<gene>
    <name evidence="2" type="ORF">QNN03_14505</name>
</gene>
<keyword evidence="3" id="KW-1185">Reference proteome</keyword>
<evidence type="ECO:0000313" key="3">
    <source>
        <dbReference type="Proteomes" id="UP001241926"/>
    </source>
</evidence>
<protein>
    <submittedName>
        <fullName evidence="2">DUF1156 domain-containing protein</fullName>
    </submittedName>
</protein>
<dbReference type="Pfam" id="PF06634">
    <property type="entry name" value="DUF1156"/>
    <property type="match status" value="1"/>
</dbReference>
<dbReference type="EMBL" id="JASJUS010000011">
    <property type="protein sequence ID" value="MDL2077648.1"/>
    <property type="molecule type" value="Genomic_DNA"/>
</dbReference>
<dbReference type="InterPro" id="IPR029063">
    <property type="entry name" value="SAM-dependent_MTases_sf"/>
</dbReference>
<evidence type="ECO:0000259" key="1">
    <source>
        <dbReference type="Pfam" id="PF06634"/>
    </source>
</evidence>
<dbReference type="SUPFAM" id="SSF53335">
    <property type="entry name" value="S-adenosyl-L-methionine-dependent methyltransferases"/>
    <property type="match status" value="1"/>
</dbReference>
<reference evidence="2 3" key="1">
    <citation type="submission" date="2023-05" db="EMBL/GenBank/DDBJ databases">
        <title>Streptomyces fuscus sp. nov., a brown-black pigment producing actinomyces isolated from dry sand of Sea duck farm.</title>
        <authorList>
            <person name="Xie J."/>
            <person name="Shen N."/>
        </authorList>
    </citation>
    <scope>NUCLEOTIDE SEQUENCE [LARGE SCALE GENOMIC DNA]</scope>
    <source>
        <strain evidence="2 3">GXMU-J15</strain>
    </source>
</reference>
<organism evidence="2 3">
    <name type="scientific">Streptomyces fuscus</name>
    <dbReference type="NCBI Taxonomy" id="3048495"/>
    <lineage>
        <taxon>Bacteria</taxon>
        <taxon>Bacillati</taxon>
        <taxon>Actinomycetota</taxon>
        <taxon>Actinomycetes</taxon>
        <taxon>Kitasatosporales</taxon>
        <taxon>Streptomycetaceae</taxon>
        <taxon>Streptomyces</taxon>
    </lineage>
</organism>